<dbReference type="STRING" id="354243.BST28_06075"/>
<reference evidence="1 2" key="1">
    <citation type="submission" date="2015-06" db="EMBL/GenBank/DDBJ databases">
        <title>Genome sequence of Mycobacterium kumamotonense strain Roo.</title>
        <authorList>
            <person name="Greninger A.L."/>
            <person name="Cunningham G."/>
            <person name="Miller S."/>
        </authorList>
    </citation>
    <scope>NUCLEOTIDE SEQUENCE [LARGE SCALE GENOMIC DNA]</scope>
    <source>
        <strain evidence="1 2">Roo</strain>
    </source>
</reference>
<dbReference type="InterPro" id="IPR054058">
    <property type="entry name" value="HTH_67"/>
</dbReference>
<dbReference type="Proteomes" id="UP000092668">
    <property type="component" value="Unassembled WGS sequence"/>
</dbReference>
<dbReference type="Pfam" id="PF21863">
    <property type="entry name" value="HTH_67"/>
    <property type="match status" value="1"/>
</dbReference>
<protein>
    <recommendedName>
        <fullName evidence="3">SalK</fullName>
    </recommendedName>
</protein>
<keyword evidence="2" id="KW-1185">Reference proteome</keyword>
<proteinExistence type="predicted"/>
<dbReference type="AlphaFoldDB" id="A0A1B8SIA1"/>
<evidence type="ECO:0000313" key="2">
    <source>
        <dbReference type="Proteomes" id="UP000092668"/>
    </source>
</evidence>
<gene>
    <name evidence="1" type="ORF">ACT18_06585</name>
</gene>
<dbReference type="PATRIC" id="fig|354243.3.peg.1375"/>
<dbReference type="NCBIfam" id="NF047719">
    <property type="entry name" value="SCO6745_fam_HTH"/>
    <property type="match status" value="1"/>
</dbReference>
<accession>A0A1B8SIA1</accession>
<organism evidence="1 2">
    <name type="scientific">Mycolicibacter kumamotonensis</name>
    <dbReference type="NCBI Taxonomy" id="354243"/>
    <lineage>
        <taxon>Bacteria</taxon>
        <taxon>Bacillati</taxon>
        <taxon>Actinomycetota</taxon>
        <taxon>Actinomycetes</taxon>
        <taxon>Mycobacteriales</taxon>
        <taxon>Mycobacteriaceae</taxon>
        <taxon>Mycolicibacter</taxon>
    </lineage>
</organism>
<evidence type="ECO:0000313" key="1">
    <source>
        <dbReference type="EMBL" id="OBY32461.1"/>
    </source>
</evidence>
<comment type="caution">
    <text evidence="1">The sequence shown here is derived from an EMBL/GenBank/DDBJ whole genome shotgun (WGS) entry which is preliminary data.</text>
</comment>
<evidence type="ECO:0008006" key="3">
    <source>
        <dbReference type="Google" id="ProtNLM"/>
    </source>
</evidence>
<sequence>MPSTGSHGMTIAPARALSNAIEAFAGQVYFAPECHRGYAALGFRPSPATSRGVEMPDGPAYFCSRGSALGQASGEVIAAAFAVFNPAVVVPAVDYGWSLTDAATIRAARAEGSVAQLRRVLGDAPEGLDRAVQLLRRAADGLSLAGKPLFSGLVADGLAGDPLTDAWRLADQLREFRGDAHVNAWAAAGFDGVEIGLITELYRGLAPRSYVRSRAWSDADLTAGEERLAERGLARDGVLSDAGRAARESVETATDAACAPIVTRLGDNLGELVEVVGGWSKRLVDAGAFPKA</sequence>
<dbReference type="EMBL" id="LFOE01000006">
    <property type="protein sequence ID" value="OBY32461.1"/>
    <property type="molecule type" value="Genomic_DNA"/>
</dbReference>
<name>A0A1B8SIA1_9MYCO</name>